<dbReference type="EMBL" id="VRMN01000010">
    <property type="protein sequence ID" value="KAA8492236.1"/>
    <property type="molecule type" value="Genomic_DNA"/>
</dbReference>
<feature type="region of interest" description="Disordered" evidence="1">
    <location>
        <begin position="218"/>
        <end position="269"/>
    </location>
</feature>
<dbReference type="Proteomes" id="UP000324585">
    <property type="component" value="Unassembled WGS sequence"/>
</dbReference>
<gene>
    <name evidence="2" type="ORF">FVE85_3674</name>
</gene>
<evidence type="ECO:0000313" key="2">
    <source>
        <dbReference type="EMBL" id="KAA8492236.1"/>
    </source>
</evidence>
<feature type="compositionally biased region" description="Basic and acidic residues" evidence="1">
    <location>
        <begin position="232"/>
        <end position="241"/>
    </location>
</feature>
<protein>
    <submittedName>
        <fullName evidence="2">Uncharacterized protein</fullName>
    </submittedName>
</protein>
<comment type="caution">
    <text evidence="2">The sequence shown here is derived from an EMBL/GenBank/DDBJ whole genome shotgun (WGS) entry which is preliminary data.</text>
</comment>
<reference evidence="3" key="1">
    <citation type="journal article" date="2019" name="Nat. Commun.">
        <title>Expansion of phycobilisome linker gene families in mesophilic red algae.</title>
        <authorList>
            <person name="Lee J."/>
            <person name="Kim D."/>
            <person name="Bhattacharya D."/>
            <person name="Yoon H.S."/>
        </authorList>
    </citation>
    <scope>NUCLEOTIDE SEQUENCE [LARGE SCALE GENOMIC DNA]</scope>
    <source>
        <strain evidence="3">CCMP 1328</strain>
    </source>
</reference>
<accession>A0A5J4YLD0</accession>
<proteinExistence type="predicted"/>
<organism evidence="2 3">
    <name type="scientific">Porphyridium purpureum</name>
    <name type="common">Red alga</name>
    <name type="synonym">Porphyridium cruentum</name>
    <dbReference type="NCBI Taxonomy" id="35688"/>
    <lineage>
        <taxon>Eukaryota</taxon>
        <taxon>Rhodophyta</taxon>
        <taxon>Bangiophyceae</taxon>
        <taxon>Porphyridiales</taxon>
        <taxon>Porphyridiaceae</taxon>
        <taxon>Porphyridium</taxon>
    </lineage>
</organism>
<name>A0A5J4YLD0_PORPP</name>
<sequence>MNDDYGTIWRDGSQNGKSREQKIALLKERPCYEIRAGVKGFRGVVLRQDEYNVLMATFNHDGELKRSLKSSLAYFWRTSDRNPNMSTTRRVQGIKPAYTYAFRHGFQEARGIAMSERVFEDVLLRVEVPTIQTQVFETTTQALIFCEQAGTPLEDWRTLEDSVLLLGSQFPVYRVPEMFRNYIMRHAYDRIPKGPAPAANAAMTTEIQGVRLNLSFLSETSDESSKGHSGRSTHDRRKDTADLTPPSPSPASSPPSSSDQVKVYHPDRD</sequence>
<evidence type="ECO:0000256" key="1">
    <source>
        <dbReference type="SAM" id="MobiDB-lite"/>
    </source>
</evidence>
<evidence type="ECO:0000313" key="3">
    <source>
        <dbReference type="Proteomes" id="UP000324585"/>
    </source>
</evidence>
<dbReference type="AlphaFoldDB" id="A0A5J4YLD0"/>
<keyword evidence="3" id="KW-1185">Reference proteome</keyword>